<feature type="compositionally biased region" description="Basic and acidic residues" evidence="1">
    <location>
        <begin position="780"/>
        <end position="792"/>
    </location>
</feature>
<feature type="compositionally biased region" description="Polar residues" evidence="1">
    <location>
        <begin position="251"/>
        <end position="266"/>
    </location>
</feature>
<feature type="compositionally biased region" description="Polar residues" evidence="1">
    <location>
        <begin position="604"/>
        <end position="622"/>
    </location>
</feature>
<reference evidence="2" key="1">
    <citation type="submission" date="2022-07" db="EMBL/GenBank/DDBJ databases">
        <title>Phylogenomic reconstructions and comparative analyses of Kickxellomycotina fungi.</title>
        <authorList>
            <person name="Reynolds N.K."/>
            <person name="Stajich J.E."/>
            <person name="Barry K."/>
            <person name="Grigoriev I.V."/>
            <person name="Crous P."/>
            <person name="Smith M.E."/>
        </authorList>
    </citation>
    <scope>NUCLEOTIDE SEQUENCE</scope>
    <source>
        <strain evidence="2">RSA 1196</strain>
    </source>
</reference>
<gene>
    <name evidence="2" type="ORF">IWQ62_003017</name>
</gene>
<sequence length="792" mass="85398">MTPVNPEPPPRRVPPLDTSETTLANPSVSQGNRSTVPMSAPLPSTQIPTWPVPTIADLQVTIDQSVWQAVFHLALVDKRFPVCGYLGGQLRVASSPPTAAERPVTTYYVQYFYPSERTLRSLLLGFPEEDSTASAKAQAYFASVGARCVGTYHGWFRHSTLLEPDLVDTLKRAHSRVPQGIHMVVSPGQLTFSQPFAVHNVCSVYYLIPNETTRAKRKVPVTATTPTAAETKTGSQQNRTTPNGPLLPITPANTGSANPTVTRRGSQLPLSSVNKLKSAMLTIASIVYVSVNPQPHVTPAVLSQTVFAMQVILDELRRAYTLKLQTVDDPIRQISTHADFETHLNQWLTQTVASCSRWVEQEYRQLATARLFIKTQVAERLSKLGEKWTEARTLANSGDLEHPTGEAVLEEGDQFFQRITQAYRDYQAAPTSLSPKEAFWDRLDERVYWLDSVTPLDPIKVFASQSQHRLKRLDTLLATQFPEKRRRKGGTSGSAGTTATSSTGRARYAPVAHQQTPSVGSGKKTSGPGRPTRRVSNPTVPTQSGPSRSTLRNEDPLSTLSDSTAGLSQTSQVVSVPLDLPTTEPPIAKSVSISSPALPPMTTGRPSLSLTVHHTRDSQLAVTSRKFSHPTMPVDAPGPSPAHPTSGQSLPSAEMSTPGQTTPLVGSGKASPLPLPGTESPWSKAIPLSLPSNSFPVGPPARPTLPPMGFFECESPTTTGTDADVTTSTTTREISPLLPSLIPSVGTVTGEPGKIHGPDVMSHEESPSTLSVLNAGLHPNGREVKSPNVDRP</sequence>
<feature type="compositionally biased region" description="Basic and acidic residues" evidence="1">
    <location>
        <begin position="753"/>
        <end position="766"/>
    </location>
</feature>
<feature type="compositionally biased region" description="Pro residues" evidence="1">
    <location>
        <begin position="1"/>
        <end position="13"/>
    </location>
</feature>
<feature type="compositionally biased region" description="Low complexity" evidence="1">
    <location>
        <begin position="220"/>
        <end position="233"/>
    </location>
</feature>
<protein>
    <submittedName>
        <fullName evidence="2">Uncharacterized protein</fullName>
    </submittedName>
</protein>
<feature type="region of interest" description="Disordered" evidence="1">
    <location>
        <begin position="1"/>
        <end position="42"/>
    </location>
</feature>
<keyword evidence="3" id="KW-1185">Reference proteome</keyword>
<dbReference type="OrthoDB" id="2145297at2759"/>
<comment type="caution">
    <text evidence="2">The sequence shown here is derived from an EMBL/GenBank/DDBJ whole genome shotgun (WGS) entry which is preliminary data.</text>
</comment>
<feature type="region of interest" description="Disordered" evidence="1">
    <location>
        <begin position="479"/>
        <end position="570"/>
    </location>
</feature>
<proteinExistence type="predicted"/>
<feature type="region of interest" description="Disordered" evidence="1">
    <location>
        <begin position="217"/>
        <end position="266"/>
    </location>
</feature>
<feature type="compositionally biased region" description="Low complexity" evidence="1">
    <location>
        <begin position="494"/>
        <end position="507"/>
    </location>
</feature>
<organism evidence="2 3">
    <name type="scientific">Dispira parvispora</name>
    <dbReference type="NCBI Taxonomy" id="1520584"/>
    <lineage>
        <taxon>Eukaryota</taxon>
        <taxon>Fungi</taxon>
        <taxon>Fungi incertae sedis</taxon>
        <taxon>Zoopagomycota</taxon>
        <taxon>Kickxellomycotina</taxon>
        <taxon>Dimargaritomycetes</taxon>
        <taxon>Dimargaritales</taxon>
        <taxon>Dimargaritaceae</taxon>
        <taxon>Dispira</taxon>
    </lineage>
</organism>
<feature type="compositionally biased region" description="Polar residues" evidence="1">
    <location>
        <begin position="643"/>
        <end position="664"/>
    </location>
</feature>
<feature type="compositionally biased region" description="Polar residues" evidence="1">
    <location>
        <begin position="534"/>
        <end position="570"/>
    </location>
</feature>
<feature type="region of interest" description="Disordered" evidence="1">
    <location>
        <begin position="587"/>
        <end position="680"/>
    </location>
</feature>
<dbReference type="AlphaFoldDB" id="A0A9W8E6N2"/>
<feature type="region of interest" description="Disordered" evidence="1">
    <location>
        <begin position="751"/>
        <end position="792"/>
    </location>
</feature>
<feature type="compositionally biased region" description="Polar residues" evidence="1">
    <location>
        <begin position="18"/>
        <end position="42"/>
    </location>
</feature>
<evidence type="ECO:0000313" key="3">
    <source>
        <dbReference type="Proteomes" id="UP001150925"/>
    </source>
</evidence>
<evidence type="ECO:0000256" key="1">
    <source>
        <dbReference type="SAM" id="MobiDB-lite"/>
    </source>
</evidence>
<dbReference type="Proteomes" id="UP001150925">
    <property type="component" value="Unassembled WGS sequence"/>
</dbReference>
<name>A0A9W8E6N2_9FUNG</name>
<feature type="compositionally biased region" description="Polar residues" evidence="1">
    <location>
        <begin position="234"/>
        <end position="243"/>
    </location>
</feature>
<dbReference type="EMBL" id="JANBPY010000734">
    <property type="protein sequence ID" value="KAJ1964128.1"/>
    <property type="molecule type" value="Genomic_DNA"/>
</dbReference>
<accession>A0A9W8E6N2</accession>
<evidence type="ECO:0000313" key="2">
    <source>
        <dbReference type="EMBL" id="KAJ1964128.1"/>
    </source>
</evidence>